<feature type="region of interest" description="Disordered" evidence="1">
    <location>
        <begin position="36"/>
        <end position="89"/>
    </location>
</feature>
<organism evidence="2">
    <name type="scientific">Chrysotila carterae</name>
    <name type="common">Marine alga</name>
    <name type="synonym">Syracosphaera carterae</name>
    <dbReference type="NCBI Taxonomy" id="13221"/>
    <lineage>
        <taxon>Eukaryota</taxon>
        <taxon>Haptista</taxon>
        <taxon>Haptophyta</taxon>
        <taxon>Prymnesiophyceae</taxon>
        <taxon>Isochrysidales</taxon>
        <taxon>Isochrysidaceae</taxon>
        <taxon>Chrysotila</taxon>
    </lineage>
</organism>
<proteinExistence type="predicted"/>
<protein>
    <submittedName>
        <fullName evidence="2">Uncharacterized protein</fullName>
    </submittedName>
</protein>
<dbReference type="EMBL" id="HBIZ01039793">
    <property type="protein sequence ID" value="CAE0772786.1"/>
    <property type="molecule type" value="Transcribed_RNA"/>
</dbReference>
<gene>
    <name evidence="2" type="ORF">PCAR00345_LOCUS25398</name>
</gene>
<sequence>MRVVLTAPCAGQHLRPRRRNSAGRIIQRIANAVTNTSRNSTTTDLKNDDTTNANDNNFTSSGNVNTNSVPSGGLETPRSENDQVWPDASSKSKRRLSLLFRRGQKRASALEQRVVAETPEFALQRERFASWRRTGRSASSVHGRHADDGGSAEDHELTAAQRTHSRFYFGV</sequence>
<name>A0A7S4BPP0_CHRCT</name>
<feature type="compositionally biased region" description="Polar residues" evidence="1">
    <location>
        <begin position="60"/>
        <end position="70"/>
    </location>
</feature>
<dbReference type="AlphaFoldDB" id="A0A7S4BPP0"/>
<feature type="compositionally biased region" description="Low complexity" evidence="1">
    <location>
        <begin position="39"/>
        <end position="59"/>
    </location>
</feature>
<reference evidence="2" key="1">
    <citation type="submission" date="2021-01" db="EMBL/GenBank/DDBJ databases">
        <authorList>
            <person name="Corre E."/>
            <person name="Pelletier E."/>
            <person name="Niang G."/>
            <person name="Scheremetjew M."/>
            <person name="Finn R."/>
            <person name="Kale V."/>
            <person name="Holt S."/>
            <person name="Cochrane G."/>
            <person name="Meng A."/>
            <person name="Brown T."/>
            <person name="Cohen L."/>
        </authorList>
    </citation>
    <scope>NUCLEOTIDE SEQUENCE</scope>
    <source>
        <strain evidence="2">CCMP645</strain>
    </source>
</reference>
<accession>A0A7S4BPP0</accession>
<feature type="region of interest" description="Disordered" evidence="1">
    <location>
        <begin position="134"/>
        <end position="159"/>
    </location>
</feature>
<evidence type="ECO:0000256" key="1">
    <source>
        <dbReference type="SAM" id="MobiDB-lite"/>
    </source>
</evidence>
<feature type="compositionally biased region" description="Basic and acidic residues" evidence="1">
    <location>
        <begin position="144"/>
        <end position="157"/>
    </location>
</feature>
<evidence type="ECO:0000313" key="2">
    <source>
        <dbReference type="EMBL" id="CAE0772786.1"/>
    </source>
</evidence>